<evidence type="ECO:0000256" key="5">
    <source>
        <dbReference type="ARBA" id="ARBA00013195"/>
    </source>
</evidence>
<dbReference type="GO" id="GO:0008654">
    <property type="term" value="P:phospholipid biosynthetic process"/>
    <property type="evidence" value="ECO:0007669"/>
    <property type="project" value="UniProtKB-KW"/>
</dbReference>
<dbReference type="InterPro" id="IPR000462">
    <property type="entry name" value="CDP-OH_P_trans"/>
</dbReference>
<evidence type="ECO:0000256" key="19">
    <source>
        <dbReference type="ARBA" id="ARBA00037468"/>
    </source>
</evidence>
<dbReference type="OrthoDB" id="350520at2"/>
<dbReference type="AlphaFoldDB" id="A0A1N6EF84"/>
<evidence type="ECO:0000256" key="4">
    <source>
        <dbReference type="ARBA" id="ARBA00010441"/>
    </source>
</evidence>
<feature type="transmembrane region" description="Helical" evidence="21">
    <location>
        <begin position="35"/>
        <end position="53"/>
    </location>
</feature>
<gene>
    <name evidence="22" type="ORF">SAMN05444002_0689</name>
</gene>
<feature type="transmembrane region" description="Helical" evidence="21">
    <location>
        <begin position="205"/>
        <end position="226"/>
    </location>
</feature>
<keyword evidence="7 20" id="KW-1003">Cell membrane</keyword>
<evidence type="ECO:0000256" key="6">
    <source>
        <dbReference type="ARBA" id="ARBA00015623"/>
    </source>
</evidence>
<protein>
    <recommendedName>
        <fullName evidence="6 20">Phosphatidylcholine synthase</fullName>
        <shortName evidence="20">PC synthase</shortName>
        <shortName evidence="20">PCS</shortName>
        <ecNumber evidence="5 20">2.7.8.24</ecNumber>
    </recommendedName>
    <alternativeName>
        <fullName evidence="18 20">CDP-diglyceride-choline O-phosphatidyltransferase</fullName>
    </alternativeName>
</protein>
<feature type="transmembrane region" description="Helical" evidence="21">
    <location>
        <begin position="95"/>
        <end position="114"/>
    </location>
</feature>
<evidence type="ECO:0000256" key="7">
    <source>
        <dbReference type="ARBA" id="ARBA00022475"/>
    </source>
</evidence>
<accession>A0A1N6EF84</accession>
<evidence type="ECO:0000256" key="3">
    <source>
        <dbReference type="ARBA" id="ARBA00004429"/>
    </source>
</evidence>
<keyword evidence="10 20" id="KW-0808">Transferase</keyword>
<evidence type="ECO:0000313" key="23">
    <source>
        <dbReference type="Proteomes" id="UP000184932"/>
    </source>
</evidence>
<comment type="function">
    <text evidence="19 20">Condenses choline with CDP-diglyceride to produce phosphatidylcholine and CMP.</text>
</comment>
<keyword evidence="14 20" id="KW-0472">Membrane</keyword>
<comment type="cofactor">
    <cofactor evidence="2 20">
        <name>Mn(2+)</name>
        <dbReference type="ChEBI" id="CHEBI:29035"/>
    </cofactor>
</comment>
<evidence type="ECO:0000256" key="18">
    <source>
        <dbReference type="ARBA" id="ARBA00033321"/>
    </source>
</evidence>
<dbReference type="STRING" id="1217970.SAMN05444002_0689"/>
<organism evidence="22 23">
    <name type="scientific">Vannielia litorea</name>
    <dbReference type="NCBI Taxonomy" id="1217970"/>
    <lineage>
        <taxon>Bacteria</taxon>
        <taxon>Pseudomonadati</taxon>
        <taxon>Pseudomonadota</taxon>
        <taxon>Alphaproteobacteria</taxon>
        <taxon>Rhodobacterales</taxon>
        <taxon>Paracoccaceae</taxon>
        <taxon>Vannielia</taxon>
    </lineage>
</organism>
<dbReference type="InterPro" id="IPR026027">
    <property type="entry name" value="PcS"/>
</dbReference>
<keyword evidence="23" id="KW-1185">Reference proteome</keyword>
<evidence type="ECO:0000256" key="15">
    <source>
        <dbReference type="ARBA" id="ARBA00023209"/>
    </source>
</evidence>
<keyword evidence="17 20" id="KW-1208">Phospholipid metabolism</keyword>
<feature type="transmembrane region" description="Helical" evidence="21">
    <location>
        <begin position="65"/>
        <end position="89"/>
    </location>
</feature>
<feature type="transmembrane region" description="Helical" evidence="21">
    <location>
        <begin position="126"/>
        <end position="142"/>
    </location>
</feature>
<dbReference type="EC" id="2.7.8.24" evidence="5 20"/>
<evidence type="ECO:0000256" key="1">
    <source>
        <dbReference type="ARBA" id="ARBA00000958"/>
    </source>
</evidence>
<sequence length="232" mass="25704">MSDRFKAYGVHLFTATGAALAMLAMLAAVQGDWPVMFLWLLAAFAVDGIDGPLARKYNVTIHAPIIDGALLDLIIDFLTYVFIPAYALYGSELLPSPWGALCALGICFSSVLYFSDTRMKLTDKSFRGFPGCWNLAVLVLMAMHPAPWIIVVTCAVLAAAMFLPLKFVHPTRTRRWRKITLPVSVIWVALAVIAAWQSFEQQPWLSWSLGLTTLWISFAGILQQVIPERRAG</sequence>
<evidence type="ECO:0000256" key="12">
    <source>
        <dbReference type="ARBA" id="ARBA00022989"/>
    </source>
</evidence>
<dbReference type="GO" id="GO:0050520">
    <property type="term" value="F:phosphatidylcholine synthase activity"/>
    <property type="evidence" value="ECO:0007669"/>
    <property type="project" value="UniProtKB-EC"/>
</dbReference>
<keyword evidence="15 20" id="KW-0594">Phospholipid biosynthesis</keyword>
<dbReference type="Proteomes" id="UP000184932">
    <property type="component" value="Unassembled WGS sequence"/>
</dbReference>
<name>A0A1N6EF84_9RHOB</name>
<feature type="transmembrane region" description="Helical" evidence="21">
    <location>
        <begin position="148"/>
        <end position="167"/>
    </location>
</feature>
<evidence type="ECO:0000256" key="13">
    <source>
        <dbReference type="ARBA" id="ARBA00023098"/>
    </source>
</evidence>
<evidence type="ECO:0000256" key="9">
    <source>
        <dbReference type="ARBA" id="ARBA00022519"/>
    </source>
</evidence>
<evidence type="ECO:0000256" key="17">
    <source>
        <dbReference type="ARBA" id="ARBA00023264"/>
    </source>
</evidence>
<evidence type="ECO:0000256" key="20">
    <source>
        <dbReference type="PIRNR" id="PIRNR000851"/>
    </source>
</evidence>
<reference evidence="23" key="1">
    <citation type="submission" date="2016-11" db="EMBL/GenBank/DDBJ databases">
        <authorList>
            <person name="Varghese N."/>
            <person name="Submissions S."/>
        </authorList>
    </citation>
    <scope>NUCLEOTIDE SEQUENCE [LARGE SCALE GENOMIC DNA]</scope>
    <source>
        <strain evidence="23">DSM 29440</strain>
    </source>
</reference>
<dbReference type="InterPro" id="IPR043130">
    <property type="entry name" value="CDP-OH_PTrfase_TM_dom"/>
</dbReference>
<evidence type="ECO:0000256" key="11">
    <source>
        <dbReference type="ARBA" id="ARBA00022692"/>
    </source>
</evidence>
<keyword evidence="12 21" id="KW-1133">Transmembrane helix</keyword>
<evidence type="ECO:0000256" key="2">
    <source>
        <dbReference type="ARBA" id="ARBA00001936"/>
    </source>
</evidence>
<evidence type="ECO:0000313" key="22">
    <source>
        <dbReference type="EMBL" id="SIN81567.1"/>
    </source>
</evidence>
<keyword evidence="13 20" id="KW-0443">Lipid metabolism</keyword>
<dbReference type="Gene3D" id="1.20.120.1760">
    <property type="match status" value="1"/>
</dbReference>
<comment type="similarity">
    <text evidence="4 20">Belongs to the CDP-alcohol phosphatidyltransferase class-I family.</text>
</comment>
<keyword evidence="8 20" id="KW-0444">Lipid biosynthesis</keyword>
<dbReference type="Pfam" id="PF01066">
    <property type="entry name" value="CDP-OH_P_transf"/>
    <property type="match status" value="1"/>
</dbReference>
<dbReference type="RefSeq" id="WP_074257555.1">
    <property type="nucleotide sequence ID" value="NZ_FSRL01000001.1"/>
</dbReference>
<comment type="catalytic activity">
    <reaction evidence="1 20">
        <text>a CDP-1,2-diacyl-sn-glycerol + choline = a 1,2-diacyl-sn-glycero-3-phosphocholine + CMP + H(+)</text>
        <dbReference type="Rhea" id="RHEA:14597"/>
        <dbReference type="ChEBI" id="CHEBI:15354"/>
        <dbReference type="ChEBI" id="CHEBI:15378"/>
        <dbReference type="ChEBI" id="CHEBI:57643"/>
        <dbReference type="ChEBI" id="CHEBI:58332"/>
        <dbReference type="ChEBI" id="CHEBI:60377"/>
        <dbReference type="EC" id="2.7.8.24"/>
    </reaction>
</comment>
<evidence type="ECO:0000256" key="10">
    <source>
        <dbReference type="ARBA" id="ARBA00022679"/>
    </source>
</evidence>
<proteinExistence type="inferred from homology"/>
<keyword evidence="9 20" id="KW-0997">Cell inner membrane</keyword>
<dbReference type="EMBL" id="FSRL01000001">
    <property type="protein sequence ID" value="SIN81567.1"/>
    <property type="molecule type" value="Genomic_DNA"/>
</dbReference>
<keyword evidence="11 21" id="KW-0812">Transmembrane</keyword>
<evidence type="ECO:0000256" key="21">
    <source>
        <dbReference type="SAM" id="Phobius"/>
    </source>
</evidence>
<feature type="transmembrane region" description="Helical" evidence="21">
    <location>
        <begin position="7"/>
        <end position="29"/>
    </location>
</feature>
<feature type="transmembrane region" description="Helical" evidence="21">
    <location>
        <begin position="179"/>
        <end position="199"/>
    </location>
</feature>
<comment type="subcellular location">
    <subcellularLocation>
        <location evidence="3 20">Cell inner membrane</location>
        <topology evidence="3 20">Multi-pass membrane protein</topology>
    </subcellularLocation>
</comment>
<dbReference type="PIRSF" id="PIRSF000851">
    <property type="entry name" value="PcS"/>
    <property type="match status" value="1"/>
</dbReference>
<evidence type="ECO:0000256" key="8">
    <source>
        <dbReference type="ARBA" id="ARBA00022516"/>
    </source>
</evidence>
<evidence type="ECO:0000256" key="16">
    <source>
        <dbReference type="ARBA" id="ARBA00023211"/>
    </source>
</evidence>
<keyword evidence="16 20" id="KW-0464">Manganese</keyword>
<dbReference type="GO" id="GO:0005886">
    <property type="term" value="C:plasma membrane"/>
    <property type="evidence" value="ECO:0007669"/>
    <property type="project" value="UniProtKB-SubCell"/>
</dbReference>
<evidence type="ECO:0000256" key="14">
    <source>
        <dbReference type="ARBA" id="ARBA00023136"/>
    </source>
</evidence>